<reference evidence="2 3" key="1">
    <citation type="submission" date="2020-04" db="EMBL/GenBank/DDBJ databases">
        <title>Perkinsus olseni comparative genomics.</title>
        <authorList>
            <person name="Bogema D.R."/>
        </authorList>
    </citation>
    <scope>NUCLEOTIDE SEQUENCE [LARGE SCALE GENOMIC DNA]</scope>
    <source>
        <strain evidence="2">00978-12</strain>
    </source>
</reference>
<comment type="caution">
    <text evidence="2">The sequence shown here is derived from an EMBL/GenBank/DDBJ whole genome shotgun (WGS) entry which is preliminary data.</text>
</comment>
<dbReference type="AlphaFoldDB" id="A0A7J6NC95"/>
<proteinExistence type="predicted"/>
<feature type="region of interest" description="Disordered" evidence="1">
    <location>
        <begin position="355"/>
        <end position="412"/>
    </location>
</feature>
<gene>
    <name evidence="2" type="ORF">FOZ60_012593</name>
</gene>
<organism evidence="2 3">
    <name type="scientific">Perkinsus olseni</name>
    <name type="common">Perkinsus atlanticus</name>
    <dbReference type="NCBI Taxonomy" id="32597"/>
    <lineage>
        <taxon>Eukaryota</taxon>
        <taxon>Sar</taxon>
        <taxon>Alveolata</taxon>
        <taxon>Perkinsozoa</taxon>
        <taxon>Perkinsea</taxon>
        <taxon>Perkinsida</taxon>
        <taxon>Perkinsidae</taxon>
        <taxon>Perkinsus</taxon>
    </lineage>
</organism>
<name>A0A7J6NC95_PEROL</name>
<dbReference type="EMBL" id="JABANP010000544">
    <property type="protein sequence ID" value="KAF4681100.1"/>
    <property type="molecule type" value="Genomic_DNA"/>
</dbReference>
<evidence type="ECO:0000313" key="3">
    <source>
        <dbReference type="Proteomes" id="UP000541610"/>
    </source>
</evidence>
<evidence type="ECO:0000313" key="2">
    <source>
        <dbReference type="EMBL" id="KAF4681100.1"/>
    </source>
</evidence>
<sequence>MVIGEVILEGETGSSVISIQGAEVSLVTISTLKEYVPRVATVECRHVPRVSVADGAAMEILGKVQLTVATASNAVIEWFIVTEDTMTVPVLLGCSTLARLKTKITLTPEGVRVDMSRSIEGEWVSTIEKFSDGEGEQPSDYDSINDDENEFKDTLPKIEDQDLDLVGHRGQRGQRDKSSDDVDYDLLSVHDHVAGRTCVRPLCDSRPEMIATAFHSNLCEYSSPKVLSTGNYGVHFVRMDVKGTLVKHGVKCPGIIFPGLRGVGIDEVDDSKVTVPEKYGELEVFALKNVVHAAALQGVIYEYLNRGVRVYLDADGILKEMKLQDGDDDCDLVRRARAKTELKRLAKKAEEAEGLGLPQGSLLPPGVEPLDSAGDEDDVQLPPNVNPDVSSKEEPSDSSEEDDTEDRRIVDVPSLRERLGRAEGLHFGKFLRIKPPKDSVVITVGEDYVGMAIVLECEEEDNEDKVLLRPMKVELFDGCITVKKVEDVDWVNAELDSLIYVSPDSRHWTRRRSKEVLQLLEDINARGFGSII</sequence>
<evidence type="ECO:0000256" key="1">
    <source>
        <dbReference type="SAM" id="MobiDB-lite"/>
    </source>
</evidence>
<protein>
    <submittedName>
        <fullName evidence="2">Uncharacterized protein</fullName>
    </submittedName>
</protein>
<dbReference type="Proteomes" id="UP000541610">
    <property type="component" value="Unassembled WGS sequence"/>
</dbReference>
<accession>A0A7J6NC95</accession>
<feature type="compositionally biased region" description="Low complexity" evidence="1">
    <location>
        <begin position="355"/>
        <end position="365"/>
    </location>
</feature>